<proteinExistence type="inferred from homology"/>
<dbReference type="GO" id="GO:0016491">
    <property type="term" value="F:oxidoreductase activity"/>
    <property type="evidence" value="ECO:0007669"/>
    <property type="project" value="UniProtKB-KW"/>
</dbReference>
<reference evidence="3" key="1">
    <citation type="submission" date="2022-05" db="EMBL/GenBank/DDBJ databases">
        <title>Comparative Genomics of Spacecraft Associated Microbes.</title>
        <authorList>
            <person name="Tran M.T."/>
            <person name="Wright A."/>
            <person name="Seuylemezian A."/>
            <person name="Eisen J."/>
            <person name="Coil D."/>
        </authorList>
    </citation>
    <scope>NUCLEOTIDE SEQUENCE</scope>
    <source>
        <strain evidence="3">214.1.1</strain>
    </source>
</reference>
<keyword evidence="2" id="KW-0560">Oxidoreductase</keyword>
<dbReference type="RefSeq" id="WP_251225142.1">
    <property type="nucleotide sequence ID" value="NZ_JAMBOL010000040.1"/>
</dbReference>
<dbReference type="InterPro" id="IPR043143">
    <property type="entry name" value="Mal/L-sulf/L-lact_DH-like_NADP"/>
</dbReference>
<dbReference type="PANTHER" id="PTHR11091">
    <property type="entry name" value="OXIDOREDUCTASE-RELATED"/>
    <property type="match status" value="1"/>
</dbReference>
<accession>A0A9X2DU74</accession>
<dbReference type="InterPro" id="IPR003767">
    <property type="entry name" value="Malate/L-lactate_DH-like"/>
</dbReference>
<dbReference type="Gene3D" id="3.30.1370.60">
    <property type="entry name" value="Hypothetical oxidoreductase yiak, domain 2"/>
    <property type="match status" value="1"/>
</dbReference>
<evidence type="ECO:0000313" key="4">
    <source>
        <dbReference type="Proteomes" id="UP001139179"/>
    </source>
</evidence>
<dbReference type="InterPro" id="IPR036111">
    <property type="entry name" value="Mal/L-sulfo/L-lacto_DH-like_sf"/>
</dbReference>
<sequence length="355" mass="39104">MGKSYVIKTNEYMRMGRDLFLQFGVSEQHAESLLNNLLDADQKGIYTHGFHRIAPVYIRHIKQGNINPQPNFILVKDEPNIKIIDADNGLGAVAAEKAMHEAIRISQERGVGVVGVRNSNHFGTAAYYSEMAAKEDLIGLSFTNASPGIAPTGSSKPLLGNNPWAIACPSHLDYPISLDIANSIVARGKIRLAAAKGEPIPLGWSLTKDGKPTTDPNEALESGIILPIGDYKGYGIALMVDILTGILTGSNFADEVLSFETNGKRKCGHLFIALNIQSFMRIDEFKERIQILVEKIKAAPKLDERREVLLPGEIEWTKKLNQQEGTVKVLEPFVCDMKELCQEYGVELPDYQAAE</sequence>
<dbReference type="InterPro" id="IPR043144">
    <property type="entry name" value="Mal/L-sulf/L-lact_DH-like_ah"/>
</dbReference>
<keyword evidence="4" id="KW-1185">Reference proteome</keyword>
<evidence type="ECO:0000256" key="1">
    <source>
        <dbReference type="ARBA" id="ARBA00006056"/>
    </source>
</evidence>
<dbReference type="Proteomes" id="UP001139179">
    <property type="component" value="Unassembled WGS sequence"/>
</dbReference>
<name>A0A9X2DU74_9BACI</name>
<comment type="similarity">
    <text evidence="1">Belongs to the LDH2/MDH2 oxidoreductase family.</text>
</comment>
<dbReference type="Pfam" id="PF02615">
    <property type="entry name" value="Ldh_2"/>
    <property type="match status" value="1"/>
</dbReference>
<dbReference type="SUPFAM" id="SSF89733">
    <property type="entry name" value="L-sulfolactate dehydrogenase-like"/>
    <property type="match status" value="1"/>
</dbReference>
<protein>
    <submittedName>
        <fullName evidence="3">Ldh family oxidoreductase</fullName>
    </submittedName>
</protein>
<comment type="caution">
    <text evidence="3">The sequence shown here is derived from an EMBL/GenBank/DDBJ whole genome shotgun (WGS) entry which is preliminary data.</text>
</comment>
<dbReference type="AlphaFoldDB" id="A0A9X2DU74"/>
<evidence type="ECO:0000313" key="3">
    <source>
        <dbReference type="EMBL" id="MCM3716492.1"/>
    </source>
</evidence>
<organism evidence="3 4">
    <name type="scientific">Halalkalibacter oceani</name>
    <dbReference type="NCBI Taxonomy" id="1653776"/>
    <lineage>
        <taxon>Bacteria</taxon>
        <taxon>Bacillati</taxon>
        <taxon>Bacillota</taxon>
        <taxon>Bacilli</taxon>
        <taxon>Bacillales</taxon>
        <taxon>Bacillaceae</taxon>
        <taxon>Halalkalibacter</taxon>
    </lineage>
</organism>
<evidence type="ECO:0000256" key="2">
    <source>
        <dbReference type="ARBA" id="ARBA00023002"/>
    </source>
</evidence>
<dbReference type="EMBL" id="JAMBOL010000040">
    <property type="protein sequence ID" value="MCM3716492.1"/>
    <property type="molecule type" value="Genomic_DNA"/>
</dbReference>
<dbReference type="Gene3D" id="1.10.1530.10">
    <property type="match status" value="1"/>
</dbReference>
<gene>
    <name evidence="3" type="ORF">M3202_20815</name>
</gene>
<dbReference type="PANTHER" id="PTHR11091:SF0">
    <property type="entry name" value="MALATE DEHYDROGENASE"/>
    <property type="match status" value="1"/>
</dbReference>